<feature type="region of interest" description="Disordered" evidence="1">
    <location>
        <begin position="1"/>
        <end position="25"/>
    </location>
</feature>
<feature type="compositionally biased region" description="Low complexity" evidence="1">
    <location>
        <begin position="374"/>
        <end position="397"/>
    </location>
</feature>
<proteinExistence type="predicted"/>
<evidence type="ECO:0000313" key="2">
    <source>
        <dbReference type="EMBL" id="PMD14322.1"/>
    </source>
</evidence>
<dbReference type="AlphaFoldDB" id="A0A2J6PJT9"/>
<evidence type="ECO:0000313" key="3">
    <source>
        <dbReference type="Proteomes" id="UP000235672"/>
    </source>
</evidence>
<feature type="compositionally biased region" description="Low complexity" evidence="1">
    <location>
        <begin position="263"/>
        <end position="273"/>
    </location>
</feature>
<dbReference type="Proteomes" id="UP000235672">
    <property type="component" value="Unassembled WGS sequence"/>
</dbReference>
<dbReference type="EMBL" id="KZ613523">
    <property type="protein sequence ID" value="PMD14322.1"/>
    <property type="molecule type" value="Genomic_DNA"/>
</dbReference>
<accession>A0A2J6PJT9</accession>
<dbReference type="OrthoDB" id="3562741at2759"/>
<feature type="compositionally biased region" description="Pro residues" evidence="1">
    <location>
        <begin position="330"/>
        <end position="361"/>
    </location>
</feature>
<reference evidence="2 3" key="1">
    <citation type="submission" date="2016-05" db="EMBL/GenBank/DDBJ databases">
        <title>A degradative enzymes factory behind the ericoid mycorrhizal symbiosis.</title>
        <authorList>
            <consortium name="DOE Joint Genome Institute"/>
            <person name="Martino E."/>
            <person name="Morin E."/>
            <person name="Grelet G."/>
            <person name="Kuo A."/>
            <person name="Kohler A."/>
            <person name="Daghino S."/>
            <person name="Barry K."/>
            <person name="Choi C."/>
            <person name="Cichocki N."/>
            <person name="Clum A."/>
            <person name="Copeland A."/>
            <person name="Hainaut M."/>
            <person name="Haridas S."/>
            <person name="Labutti K."/>
            <person name="Lindquist E."/>
            <person name="Lipzen A."/>
            <person name="Khouja H.-R."/>
            <person name="Murat C."/>
            <person name="Ohm R."/>
            <person name="Olson A."/>
            <person name="Spatafora J."/>
            <person name="Veneault-Fourrey C."/>
            <person name="Henrissat B."/>
            <person name="Grigoriev I."/>
            <person name="Martin F."/>
            <person name="Perotto S."/>
        </authorList>
    </citation>
    <scope>NUCLEOTIDE SEQUENCE [LARGE SCALE GENOMIC DNA]</scope>
    <source>
        <strain evidence="2 3">UAMH 7357</strain>
    </source>
</reference>
<feature type="region of interest" description="Disordered" evidence="1">
    <location>
        <begin position="259"/>
        <end position="422"/>
    </location>
</feature>
<gene>
    <name evidence="2" type="ORF">NA56DRAFT_736144</name>
</gene>
<organism evidence="2 3">
    <name type="scientific">Hyaloscypha hepaticicola</name>
    <dbReference type="NCBI Taxonomy" id="2082293"/>
    <lineage>
        <taxon>Eukaryota</taxon>
        <taxon>Fungi</taxon>
        <taxon>Dikarya</taxon>
        <taxon>Ascomycota</taxon>
        <taxon>Pezizomycotina</taxon>
        <taxon>Leotiomycetes</taxon>
        <taxon>Helotiales</taxon>
        <taxon>Hyaloscyphaceae</taxon>
        <taxon>Hyaloscypha</taxon>
    </lineage>
</organism>
<sequence length="552" mass="61157">MPPKRRASLSDQGSSKRARPVPGWTTEDQTILEATTAPEITLWKRFHRRFNDTPLNVLEDLIIATDPDKKLKDQDGELTIENTNWSKAFCEQLNHLVCIPFFQDHPNLLRYAMKRAHWARAGGEKPEIKEIIPTRNNDFVDKLIAGIDGLGEDHDVVQFITNTTIQAFGRGKPRHSGFLSHIDHASRVQLKGRGRHGQVSGIAVGDISTIIRAWDTYATLRENMEELKVVADYFEVAKVIRDGPSKEEILRMKKEWIIKSRQSDSQSSSGSSQETPGPIIQDSQTDVEIPRVARPSTTSAGPNPPGRLPTTSSGVNPPTRPSGTSSGSNPPAPPSSSGPPPRPSTMPSGSNPPPPKSPVMPVPRRNHGPRRTPISFGSSSDSSTIRSFGSSPWDSPAPSDPPPQQNASSGQAIVPAPSKQASQFGIDVPDLHAWPKEPLEPCQYDHIRVPFDFNRVTMAYWPIELTLEEKDDFGETPYDQNWHIAAEDYQTKIDRANKSWLAGELPEDLTRDVTFPEYTRVVIDYPRPPEGVAPGRRVKVVEWQGPPLDPSI</sequence>
<protein>
    <submittedName>
        <fullName evidence="2">Uncharacterized protein</fullName>
    </submittedName>
</protein>
<evidence type="ECO:0000256" key="1">
    <source>
        <dbReference type="SAM" id="MobiDB-lite"/>
    </source>
</evidence>
<name>A0A2J6PJT9_9HELO</name>
<keyword evidence="3" id="KW-1185">Reference proteome</keyword>